<dbReference type="PIRSF" id="PIRSF016821">
    <property type="entry name" value="HSP15"/>
    <property type="match status" value="1"/>
</dbReference>
<dbReference type="Proteomes" id="UP000638014">
    <property type="component" value="Unassembled WGS sequence"/>
</dbReference>
<evidence type="ECO:0000256" key="5">
    <source>
        <dbReference type="SAM" id="MobiDB-lite"/>
    </source>
</evidence>
<dbReference type="Pfam" id="PF01479">
    <property type="entry name" value="S4"/>
    <property type="match status" value="1"/>
</dbReference>
<dbReference type="GO" id="GO:0003677">
    <property type="term" value="F:DNA binding"/>
    <property type="evidence" value="ECO:0007669"/>
    <property type="project" value="UniProtKB-KW"/>
</dbReference>
<evidence type="ECO:0000256" key="4">
    <source>
        <dbReference type="PIRNR" id="PIRNR016821"/>
    </source>
</evidence>
<keyword evidence="3 4" id="KW-0238">DNA-binding</keyword>
<evidence type="ECO:0000259" key="6">
    <source>
        <dbReference type="SMART" id="SM00363"/>
    </source>
</evidence>
<dbReference type="InterPro" id="IPR002942">
    <property type="entry name" value="S4_RNA-bd"/>
</dbReference>
<dbReference type="InterPro" id="IPR036986">
    <property type="entry name" value="S4_RNA-bd_sf"/>
</dbReference>
<dbReference type="NCBIfam" id="NF007673">
    <property type="entry name" value="PRK10348.1"/>
    <property type="match status" value="1"/>
</dbReference>
<organism evidence="7 8">
    <name type="scientific">Neiella litorisoli</name>
    <dbReference type="NCBI Taxonomy" id="2771431"/>
    <lineage>
        <taxon>Bacteria</taxon>
        <taxon>Pseudomonadati</taxon>
        <taxon>Pseudomonadota</taxon>
        <taxon>Gammaproteobacteria</taxon>
        <taxon>Alteromonadales</taxon>
        <taxon>Echinimonadaceae</taxon>
        <taxon>Neiella</taxon>
    </lineage>
</organism>
<evidence type="ECO:0000256" key="2">
    <source>
        <dbReference type="ARBA" id="ARBA00022884"/>
    </source>
</evidence>
<gene>
    <name evidence="7" type="primary">hslR</name>
    <name evidence="7" type="ORF">IC617_16920</name>
</gene>
<dbReference type="SMART" id="SM00363">
    <property type="entry name" value="S4"/>
    <property type="match status" value="1"/>
</dbReference>
<reference evidence="7" key="1">
    <citation type="submission" date="2020-09" db="EMBL/GenBank/DDBJ databases">
        <title>A novel bacterium of genus Neiella, isolated from South China Sea.</title>
        <authorList>
            <person name="Huang H."/>
            <person name="Mo K."/>
            <person name="Hu Y."/>
        </authorList>
    </citation>
    <scope>NUCLEOTIDE SEQUENCE</scope>
    <source>
        <strain evidence="7">HB171785</strain>
    </source>
</reference>
<dbReference type="Gene3D" id="3.10.290.10">
    <property type="entry name" value="RNA-binding S4 domain"/>
    <property type="match status" value="1"/>
</dbReference>
<evidence type="ECO:0000313" key="8">
    <source>
        <dbReference type="Proteomes" id="UP000638014"/>
    </source>
</evidence>
<dbReference type="GO" id="GO:0003727">
    <property type="term" value="F:single-stranded RNA binding"/>
    <property type="evidence" value="ECO:0007669"/>
    <property type="project" value="InterPro"/>
</dbReference>
<evidence type="ECO:0000256" key="3">
    <source>
        <dbReference type="ARBA" id="ARBA00023125"/>
    </source>
</evidence>
<evidence type="ECO:0000313" key="7">
    <source>
        <dbReference type="EMBL" id="MBD1391113.1"/>
    </source>
</evidence>
<evidence type="ECO:0000256" key="1">
    <source>
        <dbReference type="ARBA" id="ARBA00008396"/>
    </source>
</evidence>
<dbReference type="GO" id="GO:0043023">
    <property type="term" value="F:ribosomal large subunit binding"/>
    <property type="evidence" value="ECO:0007669"/>
    <property type="project" value="InterPro"/>
</dbReference>
<name>A0A8J6UJT6_9GAMM</name>
<dbReference type="SUPFAM" id="SSF55174">
    <property type="entry name" value="Alpha-L RNA-binding motif"/>
    <property type="match status" value="1"/>
</dbReference>
<dbReference type="EMBL" id="JACXAF010000028">
    <property type="protein sequence ID" value="MBD1391113.1"/>
    <property type="molecule type" value="Genomic_DNA"/>
</dbReference>
<protein>
    <recommendedName>
        <fullName evidence="4">Heat shock protein 15</fullName>
    </recommendedName>
</protein>
<accession>A0A8J6UJT6</accession>
<comment type="caution">
    <text evidence="7">The sequence shown here is derived from an EMBL/GenBank/DDBJ whole genome shotgun (WGS) entry which is preliminary data.</text>
</comment>
<dbReference type="InterPro" id="IPR025708">
    <property type="entry name" value="HSP15"/>
</dbReference>
<feature type="domain" description="RNA-binding S4" evidence="6">
    <location>
        <begin position="7"/>
        <end position="70"/>
    </location>
</feature>
<keyword evidence="8" id="KW-1185">Reference proteome</keyword>
<dbReference type="GO" id="GO:0034605">
    <property type="term" value="P:cellular response to heat"/>
    <property type="evidence" value="ECO:0007669"/>
    <property type="project" value="InterPro"/>
</dbReference>
<proteinExistence type="inferred from homology"/>
<dbReference type="PROSITE" id="PS50889">
    <property type="entry name" value="S4"/>
    <property type="match status" value="1"/>
</dbReference>
<keyword evidence="2 4" id="KW-0694">RNA-binding</keyword>
<sequence length="132" mass="15250">MSSDTNIRLDKWLWAARFYKTRSIAQQMVQGGKVRYNGQRSKPSRTVELGATVRLTQGYVEKTVVITGLSDIRRSATEAQQLYQETPESEQQREKLIQQRQLANASKAAPPTKPDKKRRRELVQLKNRQSDF</sequence>
<feature type="region of interest" description="Disordered" evidence="5">
    <location>
        <begin position="81"/>
        <end position="132"/>
    </location>
</feature>
<comment type="similarity">
    <text evidence="1 4">Belongs to the HSP15 family.</text>
</comment>
<dbReference type="AlphaFoldDB" id="A0A8J6UJT6"/>
<dbReference type="CDD" id="cd00165">
    <property type="entry name" value="S4"/>
    <property type="match status" value="1"/>
</dbReference>
<keyword evidence="7" id="KW-0346">Stress response</keyword>
<dbReference type="RefSeq" id="WP_191146174.1">
    <property type="nucleotide sequence ID" value="NZ_JACXAF010000028.1"/>
</dbReference>